<dbReference type="Proteomes" id="UP000028013">
    <property type="component" value="Unassembled WGS sequence"/>
</dbReference>
<dbReference type="AlphaFoldDB" id="A0A078S6F0"/>
<accession>A0A078S6F0</accession>
<proteinExistence type="predicted"/>
<sequence>MHILFKLPGISERVGFPLHPITFYLRNSIINVNREKLMQM</sequence>
<reference evidence="1 2" key="1">
    <citation type="submission" date="2014-04" db="EMBL/GenBank/DDBJ databases">
        <authorList>
            <person name="Sears C."/>
            <person name="Carroll K."/>
            <person name="Sack B.R."/>
            <person name="Qadri F."/>
            <person name="Myers L.L."/>
            <person name="Chung G.-T."/>
            <person name="Escheverria P."/>
            <person name="Fraser C.M."/>
            <person name="Sadzewicz L."/>
            <person name="Shefchek K.A."/>
            <person name="Tallon L."/>
            <person name="Das S.P."/>
            <person name="Daugherty S."/>
            <person name="Mongodin E.F."/>
        </authorList>
    </citation>
    <scope>NUCLEOTIDE SEQUENCE [LARGE SCALE GENOMIC DNA]</scope>
    <source>
        <strain evidence="1 2">3978 T3 ii</strain>
    </source>
</reference>
<gene>
    <name evidence="1" type="ORF">M094_0163</name>
</gene>
<protein>
    <submittedName>
        <fullName evidence="1">Uncharacterized protein</fullName>
    </submittedName>
</protein>
<evidence type="ECO:0000313" key="1">
    <source>
        <dbReference type="EMBL" id="KDS52143.1"/>
    </source>
</evidence>
<name>A0A078S6F0_BACUN</name>
<organism evidence="1 2">
    <name type="scientific">Bacteroides uniformis str. 3978 T3 ii</name>
    <dbReference type="NCBI Taxonomy" id="1339349"/>
    <lineage>
        <taxon>Bacteria</taxon>
        <taxon>Pseudomonadati</taxon>
        <taxon>Bacteroidota</taxon>
        <taxon>Bacteroidia</taxon>
        <taxon>Bacteroidales</taxon>
        <taxon>Bacteroidaceae</taxon>
        <taxon>Bacteroides</taxon>
    </lineage>
</organism>
<dbReference type="EMBL" id="JNHN01000161">
    <property type="protein sequence ID" value="KDS52143.1"/>
    <property type="molecule type" value="Genomic_DNA"/>
</dbReference>
<evidence type="ECO:0000313" key="2">
    <source>
        <dbReference type="Proteomes" id="UP000028013"/>
    </source>
</evidence>
<comment type="caution">
    <text evidence="1">The sequence shown here is derived from an EMBL/GenBank/DDBJ whole genome shotgun (WGS) entry which is preliminary data.</text>
</comment>